<dbReference type="Gene3D" id="2.10.220.10">
    <property type="entry name" value="Hormone Receptor, Insulin-like Growth Factor Receptor 1, Chain A, domain 2"/>
    <property type="match status" value="3"/>
</dbReference>
<keyword evidence="2" id="KW-1133">Transmembrane helix</keyword>
<dbReference type="SUPFAM" id="SSF57184">
    <property type="entry name" value="Growth factor receptor domain"/>
    <property type="match status" value="4"/>
</dbReference>
<evidence type="ECO:0000313" key="4">
    <source>
        <dbReference type="Proteomes" id="UP000242188"/>
    </source>
</evidence>
<protein>
    <submittedName>
        <fullName evidence="3">Proprotein convertase subtilisin/kexin type 5</fullName>
    </submittedName>
</protein>
<accession>A0A210PIV4</accession>
<dbReference type="Proteomes" id="UP000242188">
    <property type="component" value="Unassembled WGS sequence"/>
</dbReference>
<feature type="compositionally biased region" description="Basic and acidic residues" evidence="1">
    <location>
        <begin position="961"/>
        <end position="980"/>
    </location>
</feature>
<dbReference type="InterPro" id="IPR009030">
    <property type="entry name" value="Growth_fac_rcpt_cys_sf"/>
</dbReference>
<comment type="caution">
    <text evidence="3">The sequence shown here is derived from an EMBL/GenBank/DDBJ whole genome shotgun (WGS) entry which is preliminary data.</text>
</comment>
<evidence type="ECO:0000313" key="3">
    <source>
        <dbReference type="EMBL" id="OWF36427.1"/>
    </source>
</evidence>
<evidence type="ECO:0000256" key="2">
    <source>
        <dbReference type="SAM" id="Phobius"/>
    </source>
</evidence>
<dbReference type="OrthoDB" id="6127810at2759"/>
<sequence>MVREDFSCVYHCFNATSMVYNKSCVTECPRDSPFNESGICVSKCSTYNILYGSVCIRDCPVNMFRYNKTCTTSCPKLAPFDFEALNTKFCLESCPDFTLVHRHVCKLQCPDGFFLWNRTCVRTCPDSAPIIYVLNKRVPQFKIPICITNCPDDTFSDGISCVKTCDKNMYVFNSTCVDRCPTSHRLLEGSTSPYSCVSQCRIAENLNDNRCTAECPDDKLVFDRTCVSECPISNPLVLNQECLSQCPIYLLNESGTCVSRCSKGHYMFNRYCVKRCPETHRYMAYGKCNTNCSIYNLLIWNNSCFSSCPKQAMYTFNQTCLTVCPLSHPFDKSGRTSRYSYQVIHYCVASCSDNISPAIFIYGGKCKCSAHLLSHNFTCVENCPSPYNLVHNGECLTQCPNHFVGYNNTCQASCPEHAKYVYDGLCREACPSSHPYYAAALSYPNSLTCLESCTDSNKSPGRFLYNMTCVKRCPNATVLYGSNCIQKCPLDNSLIYKKEDNGNYIIVCVDKCPVTTFTRGKNCYDQCPEPLASYLPNRTCLEQCPKHRRFRYRFRTNVNTFTYRCKSSCDKIIFDSTSCVDVCPPDTPFEFGQTCVRKCPATHMFHEQQKYRCLAECKPPLVEVNHTCFRSCPASIPFLMNNTCVEKCPKPFNMTSPSFQGPTCVRKCLHPLLRENNKCTQACTGKFIVNNVCEDIIGCPNEYRYIEKSSRGTICRKVCQENEFVFEDVQCTKKCPKFDVENQCVESCPDTHPYTVKLIYSFKRDSTCYSTCPKLTYDNSCVNSCPPSYLVFKSKKTCVKECPASDPIKSNGECLKTCPGSKIASEKNTCIDKFECDSSKGLHVYDSKCVTQCPSGTYRNYQDNTCSPMSLGYILLITVLAVIGITCLFGAYLVFRRNSFYRQKLISNNVEQAETDDGCLTLEIDATDDAVGHECDASALEMYNNSPGYRQNTPTIQTMDDSSRYNDDTQPRGAVDDSSRYKQNTQPDGTLDDSSRSKQDKPPMEIVDVSPRYKHDTP</sequence>
<feature type="transmembrane region" description="Helical" evidence="2">
    <location>
        <begin position="871"/>
        <end position="895"/>
    </location>
</feature>
<organism evidence="3 4">
    <name type="scientific">Mizuhopecten yessoensis</name>
    <name type="common">Japanese scallop</name>
    <name type="synonym">Patinopecten yessoensis</name>
    <dbReference type="NCBI Taxonomy" id="6573"/>
    <lineage>
        <taxon>Eukaryota</taxon>
        <taxon>Metazoa</taxon>
        <taxon>Spiralia</taxon>
        <taxon>Lophotrochozoa</taxon>
        <taxon>Mollusca</taxon>
        <taxon>Bivalvia</taxon>
        <taxon>Autobranchia</taxon>
        <taxon>Pteriomorphia</taxon>
        <taxon>Pectinida</taxon>
        <taxon>Pectinoidea</taxon>
        <taxon>Pectinidae</taxon>
        <taxon>Mizuhopecten</taxon>
    </lineage>
</organism>
<feature type="region of interest" description="Disordered" evidence="1">
    <location>
        <begin position="943"/>
        <end position="1018"/>
    </location>
</feature>
<reference evidence="3 4" key="1">
    <citation type="journal article" date="2017" name="Nat. Ecol. Evol.">
        <title>Scallop genome provides insights into evolution of bilaterian karyotype and development.</title>
        <authorList>
            <person name="Wang S."/>
            <person name="Zhang J."/>
            <person name="Jiao W."/>
            <person name="Li J."/>
            <person name="Xun X."/>
            <person name="Sun Y."/>
            <person name="Guo X."/>
            <person name="Huan P."/>
            <person name="Dong B."/>
            <person name="Zhang L."/>
            <person name="Hu X."/>
            <person name="Sun X."/>
            <person name="Wang J."/>
            <person name="Zhao C."/>
            <person name="Wang Y."/>
            <person name="Wang D."/>
            <person name="Huang X."/>
            <person name="Wang R."/>
            <person name="Lv J."/>
            <person name="Li Y."/>
            <person name="Zhang Z."/>
            <person name="Liu B."/>
            <person name="Lu W."/>
            <person name="Hui Y."/>
            <person name="Liang J."/>
            <person name="Zhou Z."/>
            <person name="Hou R."/>
            <person name="Li X."/>
            <person name="Liu Y."/>
            <person name="Li H."/>
            <person name="Ning X."/>
            <person name="Lin Y."/>
            <person name="Zhao L."/>
            <person name="Xing Q."/>
            <person name="Dou J."/>
            <person name="Li Y."/>
            <person name="Mao J."/>
            <person name="Guo H."/>
            <person name="Dou H."/>
            <person name="Li T."/>
            <person name="Mu C."/>
            <person name="Jiang W."/>
            <person name="Fu Q."/>
            <person name="Fu X."/>
            <person name="Miao Y."/>
            <person name="Liu J."/>
            <person name="Yu Q."/>
            <person name="Li R."/>
            <person name="Liao H."/>
            <person name="Li X."/>
            <person name="Kong Y."/>
            <person name="Jiang Z."/>
            <person name="Chourrout D."/>
            <person name="Li R."/>
            <person name="Bao Z."/>
        </authorList>
    </citation>
    <scope>NUCLEOTIDE SEQUENCE [LARGE SCALE GENOMIC DNA]</scope>
    <source>
        <strain evidence="3 4">PY_sf001</strain>
    </source>
</reference>
<gene>
    <name evidence="3" type="ORF">KP79_PYT24654</name>
</gene>
<keyword evidence="2" id="KW-0812">Transmembrane</keyword>
<feature type="compositionally biased region" description="Polar residues" evidence="1">
    <location>
        <begin position="943"/>
        <end position="960"/>
    </location>
</feature>
<dbReference type="AlphaFoldDB" id="A0A210PIV4"/>
<evidence type="ECO:0000256" key="1">
    <source>
        <dbReference type="SAM" id="MobiDB-lite"/>
    </source>
</evidence>
<dbReference type="STRING" id="6573.A0A210PIV4"/>
<keyword evidence="2" id="KW-0472">Membrane</keyword>
<feature type="compositionally biased region" description="Basic and acidic residues" evidence="1">
    <location>
        <begin position="993"/>
        <end position="1003"/>
    </location>
</feature>
<proteinExistence type="predicted"/>
<keyword evidence="4" id="KW-1185">Reference proteome</keyword>
<dbReference type="EMBL" id="NEDP02076620">
    <property type="protein sequence ID" value="OWF36427.1"/>
    <property type="molecule type" value="Genomic_DNA"/>
</dbReference>
<name>A0A210PIV4_MIZYE</name>